<dbReference type="EMBL" id="MFIY01000004">
    <property type="protein sequence ID" value="OGG00542.1"/>
    <property type="molecule type" value="Genomic_DNA"/>
</dbReference>
<evidence type="ECO:0000313" key="3">
    <source>
        <dbReference type="Proteomes" id="UP000178230"/>
    </source>
</evidence>
<comment type="caution">
    <text evidence="2">The sequence shown here is derived from an EMBL/GenBank/DDBJ whole genome shotgun (WGS) entry which is preliminary data.</text>
</comment>
<evidence type="ECO:0000313" key="2">
    <source>
        <dbReference type="EMBL" id="OGG00542.1"/>
    </source>
</evidence>
<evidence type="ECO:0000256" key="1">
    <source>
        <dbReference type="SAM" id="MobiDB-lite"/>
    </source>
</evidence>
<reference evidence="2 3" key="1">
    <citation type="journal article" date="2016" name="Nat. Commun.">
        <title>Thousands of microbial genomes shed light on interconnected biogeochemical processes in an aquifer system.</title>
        <authorList>
            <person name="Anantharaman K."/>
            <person name="Brown C.T."/>
            <person name="Hug L.A."/>
            <person name="Sharon I."/>
            <person name="Castelle C.J."/>
            <person name="Probst A.J."/>
            <person name="Thomas B.C."/>
            <person name="Singh A."/>
            <person name="Wilkins M.J."/>
            <person name="Karaoz U."/>
            <person name="Brodie E.L."/>
            <person name="Williams K.H."/>
            <person name="Hubbard S.S."/>
            <person name="Banfield J.F."/>
        </authorList>
    </citation>
    <scope>NUCLEOTIDE SEQUENCE [LARGE SCALE GENOMIC DNA]</scope>
</reference>
<name>A0A1F5YKY0_9BACT</name>
<sequence length="368" mass="40849">MFDERREPGGIAGSGHTPGGTFGDLPTCSQDLLALEVEKKRQAILSWKGELSDIYGPIEALGFKPFTDMRPEELVSSPELLFHSIPRQDAIKSLTRGALDSRIAQIVKYGVESNYTGGDSSISKIYGISLARGGAYWGDAEGGNIAFAVRARDALTDRLFNEGDYDGGEVRIFNPGLIPSNPEESMAACLDLTSTDLIILVGGKGENPKQMIDDIEVHWKEFPAQLKAKYASASAFISRHVVYLPEFSDSIYNFWKQNQAAVERCFGKYAQPFERWARTRANDRVTINGLSSLLSFGGLSEFIRSRGLQREAWSWNIAERLYMLGLIQQEFHGRFPVSTAVTPIKIEPTDLHFAVPGRIIPLIRTTHQ</sequence>
<dbReference type="Proteomes" id="UP000178230">
    <property type="component" value="Unassembled WGS sequence"/>
</dbReference>
<gene>
    <name evidence="2" type="ORF">A2Y99_04235</name>
</gene>
<proteinExistence type="predicted"/>
<feature type="compositionally biased region" description="Gly residues" evidence="1">
    <location>
        <begin position="10"/>
        <end position="22"/>
    </location>
</feature>
<dbReference type="AlphaFoldDB" id="A0A1F5YKY0"/>
<accession>A0A1F5YKY0</accession>
<protein>
    <submittedName>
        <fullName evidence="2">Uncharacterized protein</fullName>
    </submittedName>
</protein>
<organism evidence="2 3">
    <name type="scientific">Candidatus Gottesmanbacteria bacterium RBG_13_37_7</name>
    <dbReference type="NCBI Taxonomy" id="1798369"/>
    <lineage>
        <taxon>Bacteria</taxon>
        <taxon>Candidatus Gottesmaniibacteriota</taxon>
    </lineage>
</organism>
<feature type="region of interest" description="Disordered" evidence="1">
    <location>
        <begin position="1"/>
        <end position="23"/>
    </location>
</feature>